<keyword evidence="4" id="KW-0723">Serine/threonine-protein kinase</keyword>
<comment type="catalytic activity">
    <reaction evidence="11">
        <text>L-seryl-[protein] + ATP = O-phospho-L-seryl-[protein] + ADP + H(+)</text>
        <dbReference type="Rhea" id="RHEA:17989"/>
        <dbReference type="Rhea" id="RHEA-COMP:9863"/>
        <dbReference type="Rhea" id="RHEA-COMP:11604"/>
        <dbReference type="ChEBI" id="CHEBI:15378"/>
        <dbReference type="ChEBI" id="CHEBI:29999"/>
        <dbReference type="ChEBI" id="CHEBI:30616"/>
        <dbReference type="ChEBI" id="CHEBI:83421"/>
        <dbReference type="ChEBI" id="CHEBI:456216"/>
        <dbReference type="EC" id="2.7.11.1"/>
    </reaction>
</comment>
<evidence type="ECO:0000256" key="3">
    <source>
        <dbReference type="ARBA" id="ARBA00016885"/>
    </source>
</evidence>
<feature type="non-terminal residue" evidence="13">
    <location>
        <position position="647"/>
    </location>
</feature>
<dbReference type="GO" id="GO:0005524">
    <property type="term" value="F:ATP binding"/>
    <property type="evidence" value="ECO:0007669"/>
    <property type="project" value="UniProtKB-KW"/>
</dbReference>
<keyword evidence="6" id="KW-0547">Nucleotide-binding</keyword>
<dbReference type="InterPro" id="IPR011009">
    <property type="entry name" value="Kinase-like_dom_sf"/>
</dbReference>
<evidence type="ECO:0000256" key="11">
    <source>
        <dbReference type="ARBA" id="ARBA00048679"/>
    </source>
</evidence>
<dbReference type="EMBL" id="KL596669">
    <property type="protein sequence ID" value="KER29919.1"/>
    <property type="molecule type" value="Genomic_DNA"/>
</dbReference>
<evidence type="ECO:0000256" key="4">
    <source>
        <dbReference type="ARBA" id="ARBA00022527"/>
    </source>
</evidence>
<organism evidence="13 14">
    <name type="scientific">Opisthorchis viverrini</name>
    <name type="common">Southeast Asian liver fluke</name>
    <dbReference type="NCBI Taxonomy" id="6198"/>
    <lineage>
        <taxon>Eukaryota</taxon>
        <taxon>Metazoa</taxon>
        <taxon>Spiralia</taxon>
        <taxon>Lophotrochozoa</taxon>
        <taxon>Platyhelminthes</taxon>
        <taxon>Trematoda</taxon>
        <taxon>Digenea</taxon>
        <taxon>Opisthorchiida</taxon>
        <taxon>Opisthorchiata</taxon>
        <taxon>Opisthorchiidae</taxon>
        <taxon>Opisthorchis</taxon>
    </lineage>
</organism>
<dbReference type="GO" id="GO:0004674">
    <property type="term" value="F:protein serine/threonine kinase activity"/>
    <property type="evidence" value="ECO:0007669"/>
    <property type="project" value="UniProtKB-KW"/>
</dbReference>
<keyword evidence="8" id="KW-0067">ATP-binding</keyword>
<keyword evidence="7" id="KW-0418">Kinase</keyword>
<feature type="domain" description="Protein kinase" evidence="12">
    <location>
        <begin position="11"/>
        <end position="296"/>
    </location>
</feature>
<dbReference type="OrthoDB" id="193931at2759"/>
<comment type="catalytic activity">
    <reaction evidence="10">
        <text>L-threonyl-[protein] + ATP = O-phospho-L-threonyl-[protein] + ADP + H(+)</text>
        <dbReference type="Rhea" id="RHEA:46608"/>
        <dbReference type="Rhea" id="RHEA-COMP:11060"/>
        <dbReference type="Rhea" id="RHEA-COMP:11605"/>
        <dbReference type="ChEBI" id="CHEBI:15378"/>
        <dbReference type="ChEBI" id="CHEBI:30013"/>
        <dbReference type="ChEBI" id="CHEBI:30616"/>
        <dbReference type="ChEBI" id="CHEBI:61977"/>
        <dbReference type="ChEBI" id="CHEBI:456216"/>
        <dbReference type="EC" id="2.7.11.1"/>
    </reaction>
</comment>
<evidence type="ECO:0000259" key="12">
    <source>
        <dbReference type="PROSITE" id="PS50011"/>
    </source>
</evidence>
<dbReference type="CTD" id="20327438"/>
<dbReference type="STRING" id="6198.A0A075AHI0"/>
<proteinExistence type="predicted"/>
<dbReference type="EC" id="2.7.11.1" evidence="2"/>
<evidence type="ECO:0000313" key="14">
    <source>
        <dbReference type="Proteomes" id="UP000054324"/>
    </source>
</evidence>
<dbReference type="KEGG" id="ovi:T265_13271"/>
<evidence type="ECO:0000256" key="9">
    <source>
        <dbReference type="ARBA" id="ARBA00023200"/>
    </source>
</evidence>
<protein>
    <recommendedName>
        <fullName evidence="3">Serine/threonine-protein kinase 1</fullName>
        <ecNumber evidence="2">2.7.11.1</ecNumber>
    </recommendedName>
</protein>
<reference evidence="13 14" key="1">
    <citation type="submission" date="2013-11" db="EMBL/GenBank/DDBJ databases">
        <title>Opisthorchis viverrini - life in the bile duct.</title>
        <authorList>
            <person name="Young N.D."/>
            <person name="Nagarajan N."/>
            <person name="Lin S.J."/>
            <person name="Korhonen P.K."/>
            <person name="Jex A.R."/>
            <person name="Hall R.S."/>
            <person name="Safavi-Hemami H."/>
            <person name="Kaewkong W."/>
            <person name="Bertrand D."/>
            <person name="Gao S."/>
            <person name="Seet Q."/>
            <person name="Wongkham S."/>
            <person name="Teh B.T."/>
            <person name="Wongkham C."/>
            <person name="Intapan P.M."/>
            <person name="Maleewong W."/>
            <person name="Yang X."/>
            <person name="Hu M."/>
            <person name="Wang Z."/>
            <person name="Hofmann A."/>
            <person name="Sternberg P.W."/>
            <person name="Tan P."/>
            <person name="Wang J."/>
            <person name="Gasser R.B."/>
        </authorList>
    </citation>
    <scope>NUCLEOTIDE SEQUENCE [LARGE SCALE GENOMIC DNA]</scope>
</reference>
<dbReference type="PROSITE" id="PS00108">
    <property type="entry name" value="PROTEIN_KINASE_ST"/>
    <property type="match status" value="2"/>
</dbReference>
<evidence type="ECO:0000256" key="1">
    <source>
        <dbReference type="ARBA" id="ARBA00004192"/>
    </source>
</evidence>
<keyword evidence="9" id="KW-1035">Host cytoplasm</keyword>
<evidence type="ECO:0000256" key="8">
    <source>
        <dbReference type="ARBA" id="ARBA00022840"/>
    </source>
</evidence>
<evidence type="ECO:0000256" key="10">
    <source>
        <dbReference type="ARBA" id="ARBA00047899"/>
    </source>
</evidence>
<dbReference type="Gene3D" id="1.10.510.10">
    <property type="entry name" value="Transferase(Phosphotransferase) domain 1"/>
    <property type="match status" value="2"/>
</dbReference>
<evidence type="ECO:0000256" key="2">
    <source>
        <dbReference type="ARBA" id="ARBA00012513"/>
    </source>
</evidence>
<dbReference type="SMART" id="SM00220">
    <property type="entry name" value="S_TKc"/>
    <property type="match status" value="2"/>
</dbReference>
<dbReference type="InterPro" id="IPR000719">
    <property type="entry name" value="Prot_kinase_dom"/>
</dbReference>
<dbReference type="RefSeq" id="XP_009166332.1">
    <property type="nucleotide sequence ID" value="XM_009168068.1"/>
</dbReference>
<name>A0A075AHI0_OPIVI</name>
<dbReference type="AlphaFoldDB" id="A0A075AHI0"/>
<keyword evidence="5" id="KW-0808">Transferase</keyword>
<dbReference type="PANTHER" id="PTHR22984">
    <property type="entry name" value="SERINE/THREONINE-PROTEIN KINASE PIM"/>
    <property type="match status" value="1"/>
</dbReference>
<dbReference type="Gene3D" id="3.30.200.20">
    <property type="entry name" value="Phosphorylase Kinase, domain 1"/>
    <property type="match status" value="2"/>
</dbReference>
<dbReference type="Pfam" id="PF00069">
    <property type="entry name" value="Pkinase"/>
    <property type="match status" value="2"/>
</dbReference>
<accession>A0A075AHI0</accession>
<dbReference type="InterPro" id="IPR008271">
    <property type="entry name" value="Ser/Thr_kinase_AS"/>
</dbReference>
<dbReference type="PROSITE" id="PS50011">
    <property type="entry name" value="PROTEIN_KINASE_DOM"/>
    <property type="match status" value="2"/>
</dbReference>
<dbReference type="InterPro" id="IPR051138">
    <property type="entry name" value="PIM_Ser/Thr_kinase"/>
</dbReference>
<dbReference type="GeneID" id="20327438"/>
<evidence type="ECO:0000313" key="13">
    <source>
        <dbReference type="EMBL" id="KER29919.1"/>
    </source>
</evidence>
<dbReference type="GO" id="GO:0005737">
    <property type="term" value="C:cytoplasm"/>
    <property type="evidence" value="ECO:0007669"/>
    <property type="project" value="TreeGrafter"/>
</dbReference>
<evidence type="ECO:0000256" key="6">
    <source>
        <dbReference type="ARBA" id="ARBA00022741"/>
    </source>
</evidence>
<keyword evidence="14" id="KW-1185">Reference proteome</keyword>
<evidence type="ECO:0000256" key="7">
    <source>
        <dbReference type="ARBA" id="ARBA00022777"/>
    </source>
</evidence>
<dbReference type="PANTHER" id="PTHR22984:SF25">
    <property type="entry name" value="PROTEIN KINASE DOMAIN-CONTAINING PROTEIN"/>
    <property type="match status" value="1"/>
</dbReference>
<feature type="domain" description="Protein kinase" evidence="12">
    <location>
        <begin position="338"/>
        <end position="623"/>
    </location>
</feature>
<sequence length="647" mass="71720">MLRSVPISETYGVLEELTSGAAATVYRGVRKCDGLPVILKVCTRDATAPRLPASEVTSMCVPNEYVFLKKVQHIDGCVRMLDFSEEPSNNKWTIVLEDLEAAGYVNLARLINCSFQLNDVVISWILRSVVKILTEIHAVGVLHCDIKPDNIFVDFKRSLVKLIDFNFSAATTFTDHNDIPPCTPDYAPPEVLVNRNPWTVAGEVWSLGCTAFVMLCRRFPFSNPWMSASMNPAYPPCKSDLASHSCRSLLTYKPKCTVTTGEAVLSPKAKDFLLFCLTRSPLQRPTLSALSQHPFLKNSDKVIDIPDIDEVLRSPAILVSYGITCAGMLRSVPISETYGVLEELTSGAAATVYRGVRKCDGLPVILKVCTRDATAPRLPASEVTSMCVPNEYVFLKKVQHIDGCVRMLDFSEEPSNNKWTIVLEDLEAAGYVNLARLINCSFQLNDVVISWILRSVVKILTEIHAVGVLHCDIKPDNIFVDFKRSLVKLIDFNFSAATTFTDHNDIPPCTPDYAPPEVLVNRNPWTVAGEVWSLGCTAFVMLCRRFPFSNPWMSASMNPAYPPCKSDLASHSCRSLLTYKPKCTVTTGEAVLSPKAKDFLLFCLTRSPLQRPTLSALSQHPFLKNSDKVIDIPDIDEVLRSPAILVS</sequence>
<evidence type="ECO:0000256" key="5">
    <source>
        <dbReference type="ARBA" id="ARBA00022679"/>
    </source>
</evidence>
<gene>
    <name evidence="13" type="ORF">T265_13271</name>
</gene>
<dbReference type="Proteomes" id="UP000054324">
    <property type="component" value="Unassembled WGS sequence"/>
</dbReference>
<dbReference type="SUPFAM" id="SSF56112">
    <property type="entry name" value="Protein kinase-like (PK-like)"/>
    <property type="match status" value="2"/>
</dbReference>
<dbReference type="GO" id="GO:0030430">
    <property type="term" value="C:host cell cytoplasm"/>
    <property type="evidence" value="ECO:0007669"/>
    <property type="project" value="UniProtKB-SubCell"/>
</dbReference>
<comment type="subcellular location">
    <subcellularLocation>
        <location evidence="1">Host cytoplasm</location>
    </subcellularLocation>
</comment>